<evidence type="ECO:0000256" key="3">
    <source>
        <dbReference type="ARBA" id="ARBA00022729"/>
    </source>
</evidence>
<dbReference type="PROSITE" id="PS51352">
    <property type="entry name" value="THIOREDOXIN_2"/>
    <property type="match status" value="1"/>
</dbReference>
<dbReference type="EMBL" id="JAOWKX010000004">
    <property type="protein sequence ID" value="MCV2884776.1"/>
    <property type="molecule type" value="Genomic_DNA"/>
</dbReference>
<dbReference type="InterPro" id="IPR050824">
    <property type="entry name" value="Thiol_disulfide_DsbA"/>
</dbReference>
<feature type="signal peptide" evidence="8">
    <location>
        <begin position="1"/>
        <end position="20"/>
    </location>
</feature>
<evidence type="ECO:0000256" key="7">
    <source>
        <dbReference type="PIRNR" id="PIRNR001488"/>
    </source>
</evidence>
<dbReference type="InterPro" id="IPR017937">
    <property type="entry name" value="Thioredoxin_CS"/>
</dbReference>
<keyword evidence="11" id="KW-1185">Reference proteome</keyword>
<dbReference type="InterPro" id="IPR023205">
    <property type="entry name" value="DsbA/DsbL"/>
</dbReference>
<dbReference type="SUPFAM" id="SSF52833">
    <property type="entry name" value="Thioredoxin-like"/>
    <property type="match status" value="1"/>
</dbReference>
<sequence length="207" mass="23812">MKKLFSLFIAACLFSLQACAVEQWKEGEHYEIIADKATDAPVVTEFFSFWCPHCFQFEPIVGDIKKALPEDVKFDKVHVNFMGFTSKEIQDSVTRAMIIGRELNKEEAINTAIFQFIHIQRGNITRFEDLRGSFIVNGVEEAELEKLAKSFSVNSKILQNNKKVDQFKRNLQGVPTFIVNGKYKAKFTRDMTPDDFVELIVWLTKLS</sequence>
<dbReference type="InterPro" id="IPR001853">
    <property type="entry name" value="DSBA-like_thioredoxin_dom"/>
</dbReference>
<keyword evidence="6" id="KW-0676">Redox-active center</keyword>
<comment type="subcellular location">
    <subcellularLocation>
        <location evidence="1 7">Periplasm</location>
    </subcellularLocation>
</comment>
<evidence type="ECO:0000256" key="5">
    <source>
        <dbReference type="ARBA" id="ARBA00023157"/>
    </source>
</evidence>
<comment type="caution">
    <text evidence="10">The sequence shown here is derived from an EMBL/GenBank/DDBJ whole genome shotgun (WGS) entry which is preliminary data.</text>
</comment>
<dbReference type="Gene3D" id="3.40.30.10">
    <property type="entry name" value="Glutaredoxin"/>
    <property type="match status" value="1"/>
</dbReference>
<protein>
    <recommendedName>
        <fullName evidence="7">Thiol:disulfide interchange protein</fullName>
    </recommendedName>
</protein>
<evidence type="ECO:0000313" key="10">
    <source>
        <dbReference type="EMBL" id="MCV2884776.1"/>
    </source>
</evidence>
<keyword evidence="5 7" id="KW-1015">Disulfide bond</keyword>
<dbReference type="PROSITE" id="PS00194">
    <property type="entry name" value="THIOREDOXIN_1"/>
    <property type="match status" value="1"/>
</dbReference>
<dbReference type="CDD" id="cd03019">
    <property type="entry name" value="DsbA_DsbA"/>
    <property type="match status" value="1"/>
</dbReference>
<dbReference type="PANTHER" id="PTHR35891:SF2">
    <property type="entry name" value="THIOL:DISULFIDE INTERCHANGE PROTEIN DSBA"/>
    <property type="match status" value="1"/>
</dbReference>
<evidence type="ECO:0000259" key="9">
    <source>
        <dbReference type="PROSITE" id="PS51352"/>
    </source>
</evidence>
<evidence type="ECO:0000256" key="1">
    <source>
        <dbReference type="ARBA" id="ARBA00004418"/>
    </source>
</evidence>
<evidence type="ECO:0000256" key="6">
    <source>
        <dbReference type="ARBA" id="ARBA00023284"/>
    </source>
</evidence>
<dbReference type="PIRSF" id="PIRSF001488">
    <property type="entry name" value="Tdi_protein"/>
    <property type="match status" value="1"/>
</dbReference>
<evidence type="ECO:0000313" key="11">
    <source>
        <dbReference type="Proteomes" id="UP001652504"/>
    </source>
</evidence>
<dbReference type="InterPro" id="IPR013766">
    <property type="entry name" value="Thioredoxin_domain"/>
</dbReference>
<dbReference type="RefSeq" id="WP_263712060.1">
    <property type="nucleotide sequence ID" value="NZ_JAOWKX010000004.1"/>
</dbReference>
<feature type="domain" description="Thioredoxin" evidence="9">
    <location>
        <begin position="10"/>
        <end position="205"/>
    </location>
</feature>
<comment type="similarity">
    <text evidence="2">Belongs to the thioredoxin family. DsbA subfamily.</text>
</comment>
<dbReference type="InterPro" id="IPR036249">
    <property type="entry name" value="Thioredoxin-like_sf"/>
</dbReference>
<keyword evidence="3 8" id="KW-0732">Signal</keyword>
<gene>
    <name evidence="10" type="ORF">OE749_08710</name>
</gene>
<proteinExistence type="inferred from homology"/>
<keyword evidence="4 7" id="KW-0574">Periplasm</keyword>
<accession>A0ABT3A8Y3</accession>
<dbReference type="PANTHER" id="PTHR35891">
    <property type="entry name" value="THIOL:DISULFIDE INTERCHANGE PROTEIN DSBA"/>
    <property type="match status" value="1"/>
</dbReference>
<evidence type="ECO:0000256" key="4">
    <source>
        <dbReference type="ARBA" id="ARBA00022764"/>
    </source>
</evidence>
<organism evidence="10 11">
    <name type="scientific">Fluctibacter corallii</name>
    <dbReference type="NCBI Taxonomy" id="2984329"/>
    <lineage>
        <taxon>Bacteria</taxon>
        <taxon>Pseudomonadati</taxon>
        <taxon>Pseudomonadota</taxon>
        <taxon>Gammaproteobacteria</taxon>
        <taxon>Alteromonadales</taxon>
        <taxon>Alteromonadaceae</taxon>
        <taxon>Fluctibacter</taxon>
    </lineage>
</organism>
<dbReference type="PROSITE" id="PS51257">
    <property type="entry name" value="PROKAR_LIPOPROTEIN"/>
    <property type="match status" value="1"/>
</dbReference>
<dbReference type="Proteomes" id="UP001652504">
    <property type="component" value="Unassembled WGS sequence"/>
</dbReference>
<name>A0ABT3A8Y3_9ALTE</name>
<dbReference type="Pfam" id="PF01323">
    <property type="entry name" value="DSBA"/>
    <property type="match status" value="1"/>
</dbReference>
<evidence type="ECO:0000256" key="8">
    <source>
        <dbReference type="SAM" id="SignalP"/>
    </source>
</evidence>
<evidence type="ECO:0000256" key="2">
    <source>
        <dbReference type="ARBA" id="ARBA00005791"/>
    </source>
</evidence>
<reference evidence="10 11" key="1">
    <citation type="submission" date="2022-10" db="EMBL/GenBank/DDBJ databases">
        <title>Aestuariibacter sp. AA17 isolated from Montipora capitata coral fragment.</title>
        <authorList>
            <person name="Emsley S.A."/>
            <person name="Pfannmuller K.M."/>
            <person name="Loughran R.M."/>
            <person name="Shlafstein M."/>
            <person name="Papke E."/>
            <person name="Saw J.H."/>
            <person name="Ushijima B."/>
            <person name="Videau P."/>
        </authorList>
    </citation>
    <scope>NUCLEOTIDE SEQUENCE [LARGE SCALE GENOMIC DNA]</scope>
    <source>
        <strain evidence="10 11">AA17</strain>
    </source>
</reference>
<feature type="chain" id="PRO_5045446776" description="Thiol:disulfide interchange protein" evidence="8">
    <location>
        <begin position="21"/>
        <end position="207"/>
    </location>
</feature>